<dbReference type="InterPro" id="IPR040768">
    <property type="entry name" value="Vid27_PH"/>
</dbReference>
<feature type="compositionally biased region" description="Low complexity" evidence="1">
    <location>
        <begin position="8"/>
        <end position="26"/>
    </location>
</feature>
<dbReference type="OrthoDB" id="10251113at2759"/>
<feature type="domain" description="Vacuolar import/degradation Vid27 C-terminal" evidence="2">
    <location>
        <begin position="346"/>
        <end position="438"/>
    </location>
</feature>
<name>A0A068S6A3_9FUNG</name>
<feature type="compositionally biased region" description="Low complexity" evidence="1">
    <location>
        <begin position="131"/>
        <end position="145"/>
    </location>
</feature>
<dbReference type="PANTHER" id="PTHR31913">
    <property type="entry name" value="VACUOLAR IMPORT AND DEGRADATION PROTEIN 27"/>
    <property type="match status" value="1"/>
</dbReference>
<gene>
    <name evidence="4" type="ORF">LCOR_08723.1</name>
</gene>
<evidence type="ECO:0000313" key="5">
    <source>
        <dbReference type="Proteomes" id="UP000027586"/>
    </source>
</evidence>
<evidence type="ECO:0000259" key="2">
    <source>
        <dbReference type="Pfam" id="PF08553"/>
    </source>
</evidence>
<proteinExistence type="predicted"/>
<feature type="compositionally biased region" description="Acidic residues" evidence="1">
    <location>
        <begin position="308"/>
        <end position="325"/>
    </location>
</feature>
<dbReference type="GO" id="GO:0005634">
    <property type="term" value="C:nucleus"/>
    <property type="evidence" value="ECO:0007669"/>
    <property type="project" value="TreeGrafter"/>
</dbReference>
<dbReference type="Pfam" id="PF08553">
    <property type="entry name" value="VID27"/>
    <property type="match status" value="1"/>
</dbReference>
<dbReference type="InterPro" id="IPR040458">
    <property type="entry name" value="Vid27"/>
</dbReference>
<dbReference type="InterPro" id="IPR013863">
    <property type="entry name" value="VID27_C"/>
</dbReference>
<sequence length="447" mass="50762">MVLDFDISTTTTTTTPPSPPLLSSTATTDRQLVGGKFIAYYQHGNKTITEHVFHDAKLELVDAAAPFSYELIVTHTPSPSTPQGLLEDAHSIFSVINPPLGSRRLAKNMTIADHNNILSTTKRLQRKRRQQQQQRPPKIQFIPPAGNEPPAEPENFLASIQADLFLFENDNERYVPLESEVDVDLVNYDPFHYYLHRLDPHPRRWYPSHITSHRVTNKSKLQQGMYTFESDAEDNQLIVSPILLPPDNRCYSLLLKIIEEETWDEFAGAFGQCIFETFSHVPFSKSCKGNQDFVINAHENNVPFDWRDSDDDDCSSEGEADDEDLDHVEEGSLSEDAQRFFSNEAKNNSMVLSYKDNNACFVFRGGEMGIFSQRDDHQQIMLSHTAKTILKDGRHLRQAIPYLGESSILLVDSENQVSHLDLECEQIVNEWKVAGDDPCKYQGMNGI</sequence>
<feature type="region of interest" description="Disordered" evidence="1">
    <location>
        <begin position="304"/>
        <end position="325"/>
    </location>
</feature>
<keyword evidence="5" id="KW-1185">Reference proteome</keyword>
<evidence type="ECO:0000256" key="1">
    <source>
        <dbReference type="SAM" id="MobiDB-lite"/>
    </source>
</evidence>
<dbReference type="Proteomes" id="UP000027586">
    <property type="component" value="Unassembled WGS sequence"/>
</dbReference>
<dbReference type="AlphaFoldDB" id="A0A068S6A3"/>
<feature type="domain" description="Vid27 PH-like" evidence="3">
    <location>
        <begin position="157"/>
        <end position="277"/>
    </location>
</feature>
<reference evidence="4" key="1">
    <citation type="submission" date="2013-08" db="EMBL/GenBank/DDBJ databases">
        <title>Gene expansion shapes genome architecture in the human pathogen Lichtheimia corymbifera: an evolutionary genomics analysis in the ancient terrestrial Mucorales (Mucoromycotina).</title>
        <authorList>
            <person name="Schwartze V.U."/>
            <person name="Winter S."/>
            <person name="Shelest E."/>
            <person name="Marcet-Houben M."/>
            <person name="Horn F."/>
            <person name="Wehner S."/>
            <person name="Hoffmann K."/>
            <person name="Riege K."/>
            <person name="Sammeth M."/>
            <person name="Nowrousian M."/>
            <person name="Valiante V."/>
            <person name="Linde J."/>
            <person name="Jacobsen I.D."/>
            <person name="Marz M."/>
            <person name="Brakhage A.A."/>
            <person name="Gabaldon T."/>
            <person name="Bocker S."/>
            <person name="Voigt K."/>
        </authorList>
    </citation>
    <scope>NUCLEOTIDE SEQUENCE [LARGE SCALE GENOMIC DNA]</scope>
    <source>
        <strain evidence="4">FSU 9682</strain>
    </source>
</reference>
<dbReference type="GO" id="GO:0005737">
    <property type="term" value="C:cytoplasm"/>
    <property type="evidence" value="ECO:0007669"/>
    <property type="project" value="TreeGrafter"/>
</dbReference>
<dbReference type="VEuPathDB" id="FungiDB:LCOR_08723.1"/>
<feature type="region of interest" description="Disordered" evidence="1">
    <location>
        <begin position="121"/>
        <end position="151"/>
    </location>
</feature>
<comment type="caution">
    <text evidence="4">The sequence shown here is derived from an EMBL/GenBank/DDBJ whole genome shotgun (WGS) entry which is preliminary data.</text>
</comment>
<dbReference type="Pfam" id="PF17747">
    <property type="entry name" value="VID27_PH"/>
    <property type="match status" value="1"/>
</dbReference>
<evidence type="ECO:0000313" key="4">
    <source>
        <dbReference type="EMBL" id="CDH57824.1"/>
    </source>
</evidence>
<dbReference type="EMBL" id="CBTN010000049">
    <property type="protein sequence ID" value="CDH57824.1"/>
    <property type="molecule type" value="Genomic_DNA"/>
</dbReference>
<dbReference type="PANTHER" id="PTHR31913:SF0">
    <property type="entry name" value="VACUOLAR IMPORT AND DEGRADATION PROTEIN 27"/>
    <property type="match status" value="1"/>
</dbReference>
<dbReference type="STRING" id="1263082.A0A068S6A3"/>
<accession>A0A068S6A3</accession>
<evidence type="ECO:0000259" key="3">
    <source>
        <dbReference type="Pfam" id="PF17747"/>
    </source>
</evidence>
<protein>
    <submittedName>
        <fullName evidence="4">Uncharacterized protein</fullName>
    </submittedName>
</protein>
<feature type="region of interest" description="Disordered" evidence="1">
    <location>
        <begin position="1"/>
        <end position="26"/>
    </location>
</feature>
<organism evidence="4 5">
    <name type="scientific">Lichtheimia corymbifera JMRC:FSU:9682</name>
    <dbReference type="NCBI Taxonomy" id="1263082"/>
    <lineage>
        <taxon>Eukaryota</taxon>
        <taxon>Fungi</taxon>
        <taxon>Fungi incertae sedis</taxon>
        <taxon>Mucoromycota</taxon>
        <taxon>Mucoromycotina</taxon>
        <taxon>Mucoromycetes</taxon>
        <taxon>Mucorales</taxon>
        <taxon>Lichtheimiaceae</taxon>
        <taxon>Lichtheimia</taxon>
    </lineage>
</organism>